<protein>
    <submittedName>
        <fullName evidence="1">Uncharacterized protein</fullName>
    </submittedName>
</protein>
<name>A0ABT2GSY4_9MICO</name>
<dbReference type="Proteomes" id="UP001165584">
    <property type="component" value="Unassembled WGS sequence"/>
</dbReference>
<sequence length="194" mass="19758">MHSLRHALLPAAALTLTGGLLFGITGCAPTPTSAPPRPSAMSSIITVGSTTDDGTIILATTSVGDNTFVLGQNGSAIRFGASFHGTDPNQNWETFGDPVAVAADDLTVVNPGNFPDAAPGGLATVTGQLGSDVTALDIVTHAGDTVEASVSSGYYVAAWEGRDFDDRDTLDATFVLHLVDGSTSTVSYADATEE</sequence>
<accession>A0ABT2GSY4</accession>
<proteinExistence type="predicted"/>
<dbReference type="RefSeq" id="WP_259508824.1">
    <property type="nucleotide sequence ID" value="NZ_JANLCM010000002.1"/>
</dbReference>
<gene>
    <name evidence="1" type="ORF">N1027_14395</name>
</gene>
<dbReference type="PROSITE" id="PS51257">
    <property type="entry name" value="PROKAR_LIPOPROTEIN"/>
    <property type="match status" value="1"/>
</dbReference>
<evidence type="ECO:0000313" key="2">
    <source>
        <dbReference type="Proteomes" id="UP001165584"/>
    </source>
</evidence>
<keyword evidence="2" id="KW-1185">Reference proteome</keyword>
<dbReference type="EMBL" id="JANLCM010000002">
    <property type="protein sequence ID" value="MCS5719324.1"/>
    <property type="molecule type" value="Genomic_DNA"/>
</dbReference>
<evidence type="ECO:0000313" key="1">
    <source>
        <dbReference type="EMBL" id="MCS5719324.1"/>
    </source>
</evidence>
<comment type="caution">
    <text evidence="1">The sequence shown here is derived from an EMBL/GenBank/DDBJ whole genome shotgun (WGS) entry which is preliminary data.</text>
</comment>
<reference evidence="1" key="1">
    <citation type="submission" date="2022-08" db="EMBL/GenBank/DDBJ databases">
        <authorList>
            <person name="Deng Y."/>
            <person name="Han X.-F."/>
            <person name="Zhang Y.-Q."/>
        </authorList>
    </citation>
    <scope>NUCLEOTIDE SEQUENCE</scope>
    <source>
        <strain evidence="1">CPCC 205763</strain>
    </source>
</reference>
<organism evidence="1 2">
    <name type="scientific">Herbiconiux aconitum</name>
    <dbReference type="NCBI Taxonomy" id="2970913"/>
    <lineage>
        <taxon>Bacteria</taxon>
        <taxon>Bacillati</taxon>
        <taxon>Actinomycetota</taxon>
        <taxon>Actinomycetes</taxon>
        <taxon>Micrococcales</taxon>
        <taxon>Microbacteriaceae</taxon>
        <taxon>Herbiconiux</taxon>
    </lineage>
</organism>